<feature type="domain" description="SRCR" evidence="12">
    <location>
        <begin position="643"/>
        <end position="743"/>
    </location>
</feature>
<evidence type="ECO:0000256" key="11">
    <source>
        <dbReference type="SAM" id="SignalP"/>
    </source>
</evidence>
<dbReference type="FunFam" id="3.10.250.10:FF:000016">
    <property type="entry name" value="Scavenger receptor cysteine-rich protein type 12"/>
    <property type="match status" value="1"/>
</dbReference>
<feature type="disulfide bond" evidence="10">
    <location>
        <begin position="668"/>
        <end position="732"/>
    </location>
</feature>
<keyword evidence="5" id="KW-1133">Transmembrane helix</keyword>
<feature type="disulfide bond" evidence="10">
    <location>
        <begin position="712"/>
        <end position="722"/>
    </location>
</feature>
<keyword evidence="3 11" id="KW-0732">Signal</keyword>
<feature type="disulfide bond" evidence="10">
    <location>
        <begin position="464"/>
        <end position="528"/>
    </location>
</feature>
<feature type="disulfide bond" evidence="10">
    <location>
        <begin position="58"/>
        <end position="122"/>
    </location>
</feature>
<keyword evidence="4" id="KW-0677">Repeat</keyword>
<feature type="domain" description="SRCR" evidence="12">
    <location>
        <begin position="272"/>
        <end position="335"/>
    </location>
</feature>
<name>A0A9Q1H2Q6_HOLLE</name>
<evidence type="ECO:0000256" key="4">
    <source>
        <dbReference type="ARBA" id="ARBA00022737"/>
    </source>
</evidence>
<proteinExistence type="predicted"/>
<dbReference type="Proteomes" id="UP001152320">
    <property type="component" value="Chromosome 11"/>
</dbReference>
<evidence type="ECO:0000256" key="7">
    <source>
        <dbReference type="ARBA" id="ARBA00023157"/>
    </source>
</evidence>
<gene>
    <name evidence="13" type="ORF">HOLleu_23187</name>
</gene>
<feature type="disulfide bond" evidence="10">
    <location>
        <begin position="610"/>
        <end position="620"/>
    </location>
</feature>
<feature type="domain" description="SRCR" evidence="12">
    <location>
        <begin position="541"/>
        <end position="640"/>
    </location>
</feature>
<dbReference type="SMART" id="SM00202">
    <property type="entry name" value="SR"/>
    <property type="match status" value="6"/>
</dbReference>
<feature type="disulfide bond" evidence="10">
    <location>
        <begin position="508"/>
        <end position="518"/>
    </location>
</feature>
<keyword evidence="2" id="KW-0812">Transmembrane</keyword>
<dbReference type="InterPro" id="IPR001190">
    <property type="entry name" value="SRCR"/>
</dbReference>
<dbReference type="PROSITE" id="PS50287">
    <property type="entry name" value="SRCR_2"/>
    <property type="match status" value="7"/>
</dbReference>
<feature type="domain" description="SRCR" evidence="12">
    <location>
        <begin position="33"/>
        <end position="133"/>
    </location>
</feature>
<dbReference type="Pfam" id="PF00530">
    <property type="entry name" value="SRCR"/>
    <property type="match status" value="6"/>
</dbReference>
<evidence type="ECO:0000256" key="1">
    <source>
        <dbReference type="ARBA" id="ARBA00004167"/>
    </source>
</evidence>
<dbReference type="FunFam" id="3.10.250.10:FF:000007">
    <property type="entry name" value="Soluble scavenger receptor cysteine-rich domain-containing protein SSC5D"/>
    <property type="match status" value="1"/>
</dbReference>
<evidence type="ECO:0000313" key="13">
    <source>
        <dbReference type="EMBL" id="KAJ8033057.1"/>
    </source>
</evidence>
<comment type="caution">
    <text evidence="13">The sequence shown here is derived from an EMBL/GenBank/DDBJ whole genome shotgun (WGS) entry which is preliminary data.</text>
</comment>
<evidence type="ECO:0000256" key="3">
    <source>
        <dbReference type="ARBA" id="ARBA00022729"/>
    </source>
</evidence>
<evidence type="ECO:0000256" key="9">
    <source>
        <dbReference type="ARBA" id="ARBA00023180"/>
    </source>
</evidence>
<evidence type="ECO:0000256" key="6">
    <source>
        <dbReference type="ARBA" id="ARBA00023136"/>
    </source>
</evidence>
<dbReference type="PRINTS" id="PR00258">
    <property type="entry name" value="SPERACTRCPTR"/>
</dbReference>
<protein>
    <submittedName>
        <fullName evidence="13">Scavenger receptor cysteine-rich domain superfamily protein</fullName>
    </submittedName>
</protein>
<dbReference type="OrthoDB" id="536948at2759"/>
<dbReference type="GO" id="GO:0016020">
    <property type="term" value="C:membrane"/>
    <property type="evidence" value="ECO:0007669"/>
    <property type="project" value="UniProtKB-SubCell"/>
</dbReference>
<feature type="domain" description="SRCR" evidence="12">
    <location>
        <begin position="338"/>
        <end position="435"/>
    </location>
</feature>
<comment type="subcellular location">
    <subcellularLocation>
        <location evidence="1">Membrane</location>
        <topology evidence="1">Single-pass membrane protein</topology>
    </subcellularLocation>
</comment>
<dbReference type="FunFam" id="3.10.250.10:FF:000001">
    <property type="entry name" value="Lysyl oxidase 4 isoform X1"/>
    <property type="match status" value="1"/>
</dbReference>
<feature type="disulfide bond" evidence="10">
    <location>
        <begin position="477"/>
        <end position="538"/>
    </location>
</feature>
<feature type="disulfide bond" evidence="10">
    <location>
        <begin position="205"/>
        <end position="215"/>
    </location>
</feature>
<evidence type="ECO:0000259" key="12">
    <source>
        <dbReference type="PROSITE" id="PS50287"/>
    </source>
</evidence>
<feature type="disulfide bond" evidence="10">
    <location>
        <begin position="406"/>
        <end position="416"/>
    </location>
</feature>
<dbReference type="PANTHER" id="PTHR19331:SF465">
    <property type="entry name" value="EGG PEPTIDE SPERACT RECEPTOR"/>
    <property type="match status" value="1"/>
</dbReference>
<dbReference type="PANTHER" id="PTHR19331">
    <property type="entry name" value="SCAVENGER RECEPTOR DOMAIN-CONTAINING"/>
    <property type="match status" value="1"/>
</dbReference>
<feature type="disulfide bond" evidence="10">
    <location>
        <begin position="102"/>
        <end position="112"/>
    </location>
</feature>
<keyword evidence="6" id="KW-0472">Membrane</keyword>
<dbReference type="AlphaFoldDB" id="A0A9Q1H2Q6"/>
<feature type="domain" description="SRCR" evidence="12">
    <location>
        <begin position="438"/>
        <end position="539"/>
    </location>
</feature>
<keyword evidence="14" id="KW-1185">Reference proteome</keyword>
<dbReference type="PROSITE" id="PS00420">
    <property type="entry name" value="SRCR_1"/>
    <property type="match status" value="4"/>
</dbReference>
<feature type="disulfide bond" evidence="10">
    <location>
        <begin position="681"/>
        <end position="742"/>
    </location>
</feature>
<feature type="signal peptide" evidence="11">
    <location>
        <begin position="1"/>
        <end position="27"/>
    </location>
</feature>
<organism evidence="13 14">
    <name type="scientific">Holothuria leucospilota</name>
    <name type="common">Black long sea cucumber</name>
    <name type="synonym">Mertensiothuria leucospilota</name>
    <dbReference type="NCBI Taxonomy" id="206669"/>
    <lineage>
        <taxon>Eukaryota</taxon>
        <taxon>Metazoa</taxon>
        <taxon>Echinodermata</taxon>
        <taxon>Eleutherozoa</taxon>
        <taxon>Echinozoa</taxon>
        <taxon>Holothuroidea</taxon>
        <taxon>Aspidochirotacea</taxon>
        <taxon>Aspidochirotida</taxon>
        <taxon>Holothuriidae</taxon>
        <taxon>Holothuria</taxon>
    </lineage>
</organism>
<evidence type="ECO:0000313" key="14">
    <source>
        <dbReference type="Proteomes" id="UP001152320"/>
    </source>
</evidence>
<dbReference type="EMBL" id="JAIZAY010000011">
    <property type="protein sequence ID" value="KAJ8033057.1"/>
    <property type="molecule type" value="Genomic_DNA"/>
</dbReference>
<reference evidence="13" key="1">
    <citation type="submission" date="2021-10" db="EMBL/GenBank/DDBJ databases">
        <title>Tropical sea cucumber genome reveals ecological adaptation and Cuvierian tubules defense mechanism.</title>
        <authorList>
            <person name="Chen T."/>
        </authorList>
    </citation>
    <scope>NUCLEOTIDE SEQUENCE</scope>
    <source>
        <strain evidence="13">Nanhai2018</strain>
        <tissue evidence="13">Muscle</tissue>
    </source>
</reference>
<feature type="disulfide bond" evidence="10">
    <location>
        <begin position="71"/>
        <end position="132"/>
    </location>
</feature>
<keyword evidence="9" id="KW-0325">Glycoprotein</keyword>
<dbReference type="FunFam" id="3.10.250.10:FF:000006">
    <property type="entry name" value="neurotrypsin isoform X2"/>
    <property type="match status" value="3"/>
</dbReference>
<evidence type="ECO:0000256" key="5">
    <source>
        <dbReference type="ARBA" id="ARBA00022989"/>
    </source>
</evidence>
<keyword evidence="8 13" id="KW-0675">Receptor</keyword>
<evidence type="ECO:0000256" key="10">
    <source>
        <dbReference type="PROSITE-ProRule" id="PRU00196"/>
    </source>
</evidence>
<accession>A0A9Q1H2Q6</accession>
<evidence type="ECO:0000256" key="2">
    <source>
        <dbReference type="ARBA" id="ARBA00022692"/>
    </source>
</evidence>
<dbReference type="Gene3D" id="3.10.250.10">
    <property type="entry name" value="SRCR-like domain"/>
    <property type="match status" value="7"/>
</dbReference>
<comment type="caution">
    <text evidence="10">Lacks conserved residue(s) required for the propagation of feature annotation.</text>
</comment>
<feature type="domain" description="SRCR" evidence="12">
    <location>
        <begin position="136"/>
        <end position="240"/>
    </location>
</feature>
<keyword evidence="7 10" id="KW-1015">Disulfide bond</keyword>
<sequence>MRINPMRFFGNTAVIVFALVCVKEIEGQSDGDVRLVNGQNPAEGRVEVFYNGDWGTVCDDGWDMSEANVVCRQLGFSSANATHCCAHFGHGDGLIMLDDLGCRGEEVNLGTCNHRGWVTHNCAHTEDASVVCNGKIRLVGGSHSFEGRVEVYRGNDWGTICNVGWDMKDANVVCKLMGYPSANSTTSPQVFGAGTGSIVVKDVACEGTETDLADCPQTFNSTCEGADSDPDIGPAGVRCTIKIGCGKTFTQLKFENDAGGIVVKITIPLGTKQLGNLAPVQAVTGSRYGESASNPKISSVNCVGDEDNLEQCGHGGWDVIPSTCTSSTLAGVVCAPAVRLNSGENQLEGRAEVYLNNRWGSICADNWDVKDARVFCNQMGGFPVHDNCCYQYAKASLEVFIGDVQCMGNETFITDCVHTTSSSCSINQVVGVRCMATVRLVGVEGNDLMGNVEVLHDGSWGSVCDDSWEINDARVVCRQLGNYEAVSSSCCGFYGQAITPLILDDVGCTGSETKIEDCYHNSWGSHNCGPSEAAGVSCRKIRLVSDDSTTLPKGRVEIVHNGMWGRICSDGWGKAESDVLCRQLYNSTSEPHSGDFGVGSGPIYLRNIRCEGNERDILDCPNSGWGNYQCNGPDAFVVCRGGLRLADGRTPLEGRVEIFQDGQWGTVCDDNWDINDAKVVCRQLGNYEVLTAKCCAAYGHGSGPILLDGVGCSGNEEILEDCPHEGWGSHNCQHYEDASVACTDSLHIKVALYMASNLLRSGYP</sequence>
<feature type="chain" id="PRO_5040494708" evidence="11">
    <location>
        <begin position="28"/>
        <end position="764"/>
    </location>
</feature>
<evidence type="ECO:0000256" key="8">
    <source>
        <dbReference type="ARBA" id="ARBA00023170"/>
    </source>
</evidence>
<dbReference type="InterPro" id="IPR036772">
    <property type="entry name" value="SRCR-like_dom_sf"/>
</dbReference>
<feature type="disulfide bond" evidence="10">
    <location>
        <begin position="302"/>
        <end position="312"/>
    </location>
</feature>
<dbReference type="SUPFAM" id="SSF56487">
    <property type="entry name" value="SRCR-like"/>
    <property type="match status" value="7"/>
</dbReference>